<dbReference type="Gene3D" id="3.90.70.10">
    <property type="entry name" value="Cysteine proteinases"/>
    <property type="match status" value="1"/>
</dbReference>
<reference evidence="1" key="1">
    <citation type="submission" date="2006-10" db="EMBL/GenBank/DDBJ databases">
        <authorList>
            <person name="Amadeo P."/>
            <person name="Zhao Q."/>
            <person name="Wortman J."/>
            <person name="Fraser-Liggett C."/>
            <person name="Carlton J."/>
        </authorList>
    </citation>
    <scope>NUCLEOTIDE SEQUENCE</scope>
    <source>
        <strain evidence="1">G3</strain>
    </source>
</reference>
<dbReference type="EMBL" id="DS113296">
    <property type="protein sequence ID" value="EAY12763.1"/>
    <property type="molecule type" value="Genomic_DNA"/>
</dbReference>
<dbReference type="InterPro" id="IPR038765">
    <property type="entry name" value="Papain-like_cys_pep_sf"/>
</dbReference>
<dbReference type="VEuPathDB" id="TrichDB:TVAG_400890"/>
<organism evidence="1 2">
    <name type="scientific">Trichomonas vaginalis (strain ATCC PRA-98 / G3)</name>
    <dbReference type="NCBI Taxonomy" id="412133"/>
    <lineage>
        <taxon>Eukaryota</taxon>
        <taxon>Metamonada</taxon>
        <taxon>Parabasalia</taxon>
        <taxon>Trichomonadida</taxon>
        <taxon>Trichomonadidae</taxon>
        <taxon>Trichomonas</taxon>
    </lineage>
</organism>
<accession>A2E3J7</accession>
<gene>
    <name evidence="1" type="ORF">TVAG_400890</name>
</gene>
<protein>
    <submittedName>
        <fullName evidence="1">Uncharacterized protein</fullName>
    </submittedName>
</protein>
<dbReference type="Proteomes" id="UP000001542">
    <property type="component" value="Unassembled WGS sequence"/>
</dbReference>
<dbReference type="AlphaFoldDB" id="A2E3J7"/>
<evidence type="ECO:0000313" key="1">
    <source>
        <dbReference type="EMBL" id="EAY12763.1"/>
    </source>
</evidence>
<reference evidence="1" key="2">
    <citation type="journal article" date="2007" name="Science">
        <title>Draft genome sequence of the sexually transmitted pathogen Trichomonas vaginalis.</title>
        <authorList>
            <person name="Carlton J.M."/>
            <person name="Hirt R.P."/>
            <person name="Silva J.C."/>
            <person name="Delcher A.L."/>
            <person name="Schatz M."/>
            <person name="Zhao Q."/>
            <person name="Wortman J.R."/>
            <person name="Bidwell S.L."/>
            <person name="Alsmark U.C.M."/>
            <person name="Besteiro S."/>
            <person name="Sicheritz-Ponten T."/>
            <person name="Noel C.J."/>
            <person name="Dacks J.B."/>
            <person name="Foster P.G."/>
            <person name="Simillion C."/>
            <person name="Van de Peer Y."/>
            <person name="Miranda-Saavedra D."/>
            <person name="Barton G.J."/>
            <person name="Westrop G.D."/>
            <person name="Mueller S."/>
            <person name="Dessi D."/>
            <person name="Fiori P.L."/>
            <person name="Ren Q."/>
            <person name="Paulsen I."/>
            <person name="Zhang H."/>
            <person name="Bastida-Corcuera F.D."/>
            <person name="Simoes-Barbosa A."/>
            <person name="Brown M.T."/>
            <person name="Hayes R.D."/>
            <person name="Mukherjee M."/>
            <person name="Okumura C.Y."/>
            <person name="Schneider R."/>
            <person name="Smith A.J."/>
            <person name="Vanacova S."/>
            <person name="Villalvazo M."/>
            <person name="Haas B.J."/>
            <person name="Pertea M."/>
            <person name="Feldblyum T.V."/>
            <person name="Utterback T.R."/>
            <person name="Shu C.L."/>
            <person name="Osoegawa K."/>
            <person name="de Jong P.J."/>
            <person name="Hrdy I."/>
            <person name="Horvathova L."/>
            <person name="Zubacova Z."/>
            <person name="Dolezal P."/>
            <person name="Malik S.B."/>
            <person name="Logsdon J.M. Jr."/>
            <person name="Henze K."/>
            <person name="Gupta A."/>
            <person name="Wang C.C."/>
            <person name="Dunne R.L."/>
            <person name="Upcroft J.A."/>
            <person name="Upcroft P."/>
            <person name="White O."/>
            <person name="Salzberg S.L."/>
            <person name="Tang P."/>
            <person name="Chiu C.-H."/>
            <person name="Lee Y.-S."/>
            <person name="Embley T.M."/>
            <person name="Coombs G.H."/>
            <person name="Mottram J.C."/>
            <person name="Tachezy J."/>
            <person name="Fraser-Liggett C.M."/>
            <person name="Johnson P.J."/>
        </authorList>
    </citation>
    <scope>NUCLEOTIDE SEQUENCE [LARGE SCALE GENOMIC DNA]</scope>
    <source>
        <strain evidence="1">G3</strain>
    </source>
</reference>
<keyword evidence="2" id="KW-1185">Reference proteome</keyword>
<dbReference type="KEGG" id="tva:4770731"/>
<evidence type="ECO:0000313" key="2">
    <source>
        <dbReference type="Proteomes" id="UP000001542"/>
    </source>
</evidence>
<sequence>MILVKIFYLLPDHISSLFSIVYSITRNDKVTNYEKEIFLEVSIFPHTDLQKQLDYLQSPKDSNDEDKPIYELTTIPRLLFISISRTEYNADQQGESHKSITTPKHLIIQSQTYRIFTIIMKRFNSLSRKYFCLIDFTPEADTPTWYSFRDEESKFIVDESEVFDTSKMAGICGVTFVGYIKIQ</sequence>
<name>A2E3J7_TRIV3</name>
<dbReference type="SUPFAM" id="SSF54001">
    <property type="entry name" value="Cysteine proteinases"/>
    <property type="match status" value="1"/>
</dbReference>
<dbReference type="VEuPathDB" id="TrichDB:TVAGG3_0021270"/>
<dbReference type="RefSeq" id="XP_001324986.1">
    <property type="nucleotide sequence ID" value="XM_001324951.1"/>
</dbReference>
<dbReference type="InParanoid" id="A2E3J7"/>
<proteinExistence type="predicted"/>